<dbReference type="GeneID" id="106813931"/>
<reference evidence="4" key="1">
    <citation type="submission" date="2025-08" db="UniProtKB">
        <authorList>
            <consortium name="RefSeq"/>
        </authorList>
    </citation>
    <scope>IDENTIFICATION</scope>
</reference>
<feature type="compositionally biased region" description="Basic and acidic residues" evidence="2">
    <location>
        <begin position="70"/>
        <end position="83"/>
    </location>
</feature>
<dbReference type="RefSeq" id="XP_014673659.1">
    <property type="nucleotide sequence ID" value="XM_014818173.1"/>
</dbReference>
<evidence type="ECO:0000313" key="3">
    <source>
        <dbReference type="Proteomes" id="UP000695022"/>
    </source>
</evidence>
<protein>
    <submittedName>
        <fullName evidence="4">Stress response protein nst1-like</fullName>
    </submittedName>
</protein>
<accession>A0ABM1EN88</accession>
<gene>
    <name evidence="4" type="primary">LOC106813931</name>
</gene>
<organism evidence="3 4">
    <name type="scientific">Priapulus caudatus</name>
    <name type="common">Priapulid worm</name>
    <dbReference type="NCBI Taxonomy" id="37621"/>
    <lineage>
        <taxon>Eukaryota</taxon>
        <taxon>Metazoa</taxon>
        <taxon>Ecdysozoa</taxon>
        <taxon>Scalidophora</taxon>
        <taxon>Priapulida</taxon>
        <taxon>Priapulimorpha</taxon>
        <taxon>Priapulimorphida</taxon>
        <taxon>Priapulidae</taxon>
        <taxon>Priapulus</taxon>
    </lineage>
</organism>
<feature type="compositionally biased region" description="Low complexity" evidence="2">
    <location>
        <begin position="239"/>
        <end position="250"/>
    </location>
</feature>
<feature type="compositionally biased region" description="Basic and acidic residues" evidence="2">
    <location>
        <begin position="91"/>
        <end position="105"/>
    </location>
</feature>
<evidence type="ECO:0000256" key="1">
    <source>
        <dbReference type="SAM" id="Coils"/>
    </source>
</evidence>
<dbReference type="Proteomes" id="UP000695022">
    <property type="component" value="Unplaced"/>
</dbReference>
<feature type="region of interest" description="Disordered" evidence="2">
    <location>
        <begin position="239"/>
        <end position="337"/>
    </location>
</feature>
<evidence type="ECO:0000256" key="2">
    <source>
        <dbReference type="SAM" id="MobiDB-lite"/>
    </source>
</evidence>
<feature type="compositionally biased region" description="Low complexity" evidence="2">
    <location>
        <begin position="261"/>
        <end position="304"/>
    </location>
</feature>
<name>A0ABM1EN88_PRICU</name>
<proteinExistence type="predicted"/>
<sequence>MGDVRTLEALSRPHRRRRIGEINKKFHEARVRAEDLDKVVADLKSKISRAEDVEDKLTAQLASLGKTHRREAEERKASQKEVERLGQALREEASQRERMKEENAAELRGAQRKLAEEEAVRERLKQDNAKLEAATRELRGVQQQLADTEKQLTSARAATGGTGSGNNQGVQFSTRSGVVGEFLYFEAQANISRLKREKQCLSEEVTRRKNQVNRLRALIKLCNCRSREQLMQQAAIEDVAPAASSSGSVSERTPCGGLTNSPRVVPATASASVPPAKPATPDMQPAAATTATAATKATTAAPPAQRNPLSNPENSWSAMFRRHTSEDSIDPPECKQQ</sequence>
<evidence type="ECO:0000313" key="4">
    <source>
        <dbReference type="RefSeq" id="XP_014673659.1"/>
    </source>
</evidence>
<feature type="coiled-coil region" evidence="1">
    <location>
        <begin position="184"/>
        <end position="211"/>
    </location>
</feature>
<keyword evidence="3" id="KW-1185">Reference proteome</keyword>
<feature type="region of interest" description="Disordered" evidence="2">
    <location>
        <begin position="91"/>
        <end position="119"/>
    </location>
</feature>
<feature type="region of interest" description="Disordered" evidence="2">
    <location>
        <begin position="64"/>
        <end position="83"/>
    </location>
</feature>
<keyword evidence="1" id="KW-0175">Coiled coil</keyword>
<feature type="compositionally biased region" description="Polar residues" evidence="2">
    <location>
        <begin position="307"/>
        <end position="317"/>
    </location>
</feature>